<dbReference type="PRINTS" id="PR00313">
    <property type="entry name" value="CABNDNGRPT"/>
</dbReference>
<evidence type="ECO:0000256" key="1">
    <source>
        <dbReference type="ARBA" id="ARBA00004613"/>
    </source>
</evidence>
<dbReference type="Pfam" id="PF00353">
    <property type="entry name" value="HemolysinCabind"/>
    <property type="match status" value="4"/>
</dbReference>
<comment type="caution">
    <text evidence="3">The sequence shown here is derived from an EMBL/GenBank/DDBJ whole genome shotgun (WGS) entry which is preliminary data.</text>
</comment>
<sequence>ILIGSSWTTDRVDGAFIYLSDGEGVWTRSYLDVGVPVSNLNGLAIDDVNGDGLTDLVATTWVGGPYPGGGFAVFTAEDPWDGRIVGNDGDNKLRGGKGDDLIRSGAGDDHVLAKQGDDEVHAGDGDDLVNGQDGNDHLYGDEGNDIINGNDGDDIVYGGAGSDVLHGNGGNDLGRGGVGNDRLSAGTGDDTFFGQDGDDALSFDGAGEDIMVGGAGDDAFIWSQSSDGGDASIDVIVGDEHLRLRLITDDGLEIDEMAYDTSQGFDTANFHVVDLATASALAAEILAEYDGQTTAQLDTIGVTIAEIDLIRIYVDGYAGLFAELGSFDFSA</sequence>
<dbReference type="InterPro" id="IPR050557">
    <property type="entry name" value="RTX_toxin/Mannuronan_C5-epim"/>
</dbReference>
<evidence type="ECO:0000256" key="2">
    <source>
        <dbReference type="ARBA" id="ARBA00022525"/>
    </source>
</evidence>
<keyword evidence="2" id="KW-0964">Secreted</keyword>
<dbReference type="Proteomes" id="UP001597108">
    <property type="component" value="Unassembled WGS sequence"/>
</dbReference>
<dbReference type="InterPro" id="IPR011049">
    <property type="entry name" value="Serralysin-like_metalloprot_C"/>
</dbReference>
<dbReference type="EMBL" id="JBHTJT010000001">
    <property type="protein sequence ID" value="MFD0978026.1"/>
    <property type="molecule type" value="Genomic_DNA"/>
</dbReference>
<protein>
    <submittedName>
        <fullName evidence="3">Calcium-binding protein</fullName>
    </submittedName>
</protein>
<organism evidence="3 4">
    <name type="scientific">Tropicimonas aquimaris</name>
    <dbReference type="NCBI Taxonomy" id="914152"/>
    <lineage>
        <taxon>Bacteria</taxon>
        <taxon>Pseudomonadati</taxon>
        <taxon>Pseudomonadota</taxon>
        <taxon>Alphaproteobacteria</taxon>
        <taxon>Rhodobacterales</taxon>
        <taxon>Roseobacteraceae</taxon>
        <taxon>Tropicimonas</taxon>
    </lineage>
</organism>
<reference evidence="4" key="1">
    <citation type="journal article" date="2019" name="Int. J. Syst. Evol. Microbiol.">
        <title>The Global Catalogue of Microorganisms (GCM) 10K type strain sequencing project: providing services to taxonomists for standard genome sequencing and annotation.</title>
        <authorList>
            <consortium name="The Broad Institute Genomics Platform"/>
            <consortium name="The Broad Institute Genome Sequencing Center for Infectious Disease"/>
            <person name="Wu L."/>
            <person name="Ma J."/>
        </authorList>
    </citation>
    <scope>NUCLEOTIDE SEQUENCE [LARGE SCALE GENOMIC DNA]</scope>
    <source>
        <strain evidence="4">CCUG 60524</strain>
    </source>
</reference>
<accession>A0ABW3IIU7</accession>
<dbReference type="PANTHER" id="PTHR38340:SF1">
    <property type="entry name" value="S-LAYER PROTEIN"/>
    <property type="match status" value="1"/>
</dbReference>
<keyword evidence="4" id="KW-1185">Reference proteome</keyword>
<proteinExistence type="predicted"/>
<dbReference type="RefSeq" id="WP_386071669.1">
    <property type="nucleotide sequence ID" value="NZ_JBHTJT010000001.1"/>
</dbReference>
<dbReference type="SUPFAM" id="SSF51120">
    <property type="entry name" value="beta-Roll"/>
    <property type="match status" value="1"/>
</dbReference>
<evidence type="ECO:0000313" key="3">
    <source>
        <dbReference type="EMBL" id="MFD0978026.1"/>
    </source>
</evidence>
<dbReference type="Gene3D" id="2.150.10.10">
    <property type="entry name" value="Serralysin-like metalloprotease, C-terminal"/>
    <property type="match status" value="2"/>
</dbReference>
<dbReference type="InterPro" id="IPR001343">
    <property type="entry name" value="Hemolysn_Ca-bd"/>
</dbReference>
<feature type="non-terminal residue" evidence="3">
    <location>
        <position position="1"/>
    </location>
</feature>
<dbReference type="PANTHER" id="PTHR38340">
    <property type="entry name" value="S-LAYER PROTEIN"/>
    <property type="match status" value="1"/>
</dbReference>
<name>A0ABW3IIU7_9RHOB</name>
<comment type="subcellular location">
    <subcellularLocation>
        <location evidence="1">Secreted</location>
    </subcellularLocation>
</comment>
<evidence type="ECO:0000313" key="4">
    <source>
        <dbReference type="Proteomes" id="UP001597108"/>
    </source>
</evidence>
<gene>
    <name evidence="3" type="ORF">ACFQ2S_00005</name>
</gene>